<organism evidence="3 4">
    <name type="scientific">Pseudallescheria apiosperma</name>
    <name type="common">Scedosporium apiospermum</name>
    <dbReference type="NCBI Taxonomy" id="563466"/>
    <lineage>
        <taxon>Eukaryota</taxon>
        <taxon>Fungi</taxon>
        <taxon>Dikarya</taxon>
        <taxon>Ascomycota</taxon>
        <taxon>Pezizomycotina</taxon>
        <taxon>Sordariomycetes</taxon>
        <taxon>Hypocreomycetidae</taxon>
        <taxon>Microascales</taxon>
        <taxon>Microascaceae</taxon>
        <taxon>Scedosporium</taxon>
    </lineage>
</organism>
<dbReference type="InterPro" id="IPR011051">
    <property type="entry name" value="RmlC_Cupin_sf"/>
</dbReference>
<feature type="domain" description="DUF985" evidence="2">
    <location>
        <begin position="49"/>
        <end position="177"/>
    </location>
</feature>
<dbReference type="RefSeq" id="XP_016640590.1">
    <property type="nucleotide sequence ID" value="XM_016789755.1"/>
</dbReference>
<accession>A0A084G0C9</accession>
<sequence length="187" mass="20791">MMARLTSLAFFFAGVLLAPQVLGRSTPRRWDRENGDHRHIPVSARPAKDVIARLGLIPNPEKGYFTETFRDPDTINNRSVSTAIYYLLEGSAGSSVWHRVDAVEVWHYYAGAPLTLSLWPGEGEPVRDVTLGPDIFRDQQPQVPIAKWEWQSARSHGDWTLVGTTVAPGFVDTGVELAPLGWEPNGE</sequence>
<dbReference type="VEuPathDB" id="FungiDB:SAPIO_CDS8025"/>
<dbReference type="Pfam" id="PF06172">
    <property type="entry name" value="Cupin_5"/>
    <property type="match status" value="1"/>
</dbReference>
<evidence type="ECO:0000259" key="2">
    <source>
        <dbReference type="Pfam" id="PF06172"/>
    </source>
</evidence>
<dbReference type="OrthoDB" id="6614653at2759"/>
<dbReference type="AlphaFoldDB" id="A0A084G0C9"/>
<evidence type="ECO:0000256" key="1">
    <source>
        <dbReference type="SAM" id="SignalP"/>
    </source>
</evidence>
<feature type="chain" id="PRO_5001775115" description="DUF985 domain-containing protein" evidence="1">
    <location>
        <begin position="24"/>
        <end position="187"/>
    </location>
</feature>
<dbReference type="CDD" id="cd06121">
    <property type="entry name" value="cupin_YML079wp"/>
    <property type="match status" value="1"/>
</dbReference>
<dbReference type="PANTHER" id="PTHR33387:SF3">
    <property type="entry name" value="DUF985 DOMAIN-CONTAINING PROTEIN"/>
    <property type="match status" value="1"/>
</dbReference>
<gene>
    <name evidence="3" type="ORF">SAPIO_CDS8025</name>
</gene>
<feature type="signal peptide" evidence="1">
    <location>
        <begin position="1"/>
        <end position="23"/>
    </location>
</feature>
<dbReference type="InterPro" id="IPR014710">
    <property type="entry name" value="RmlC-like_jellyroll"/>
</dbReference>
<dbReference type="InterPro" id="IPR039935">
    <property type="entry name" value="YML079W-like"/>
</dbReference>
<protein>
    <recommendedName>
        <fullName evidence="2">DUF985 domain-containing protein</fullName>
    </recommendedName>
</protein>
<proteinExistence type="predicted"/>
<dbReference type="Proteomes" id="UP000028545">
    <property type="component" value="Unassembled WGS sequence"/>
</dbReference>
<dbReference type="SUPFAM" id="SSF51182">
    <property type="entry name" value="RmlC-like cupins"/>
    <property type="match status" value="1"/>
</dbReference>
<dbReference type="Gene3D" id="2.60.120.10">
    <property type="entry name" value="Jelly Rolls"/>
    <property type="match status" value="1"/>
</dbReference>
<evidence type="ECO:0000313" key="3">
    <source>
        <dbReference type="EMBL" id="KEZ40791.1"/>
    </source>
</evidence>
<dbReference type="EMBL" id="JOWA01000117">
    <property type="protein sequence ID" value="KEZ40791.1"/>
    <property type="molecule type" value="Genomic_DNA"/>
</dbReference>
<keyword evidence="4" id="KW-1185">Reference proteome</keyword>
<reference evidence="3 4" key="1">
    <citation type="journal article" date="2014" name="Genome Announc.">
        <title>Draft genome sequence of the pathogenic fungus Scedosporium apiospermum.</title>
        <authorList>
            <person name="Vandeputte P."/>
            <person name="Ghamrawi S."/>
            <person name="Rechenmann M."/>
            <person name="Iltis A."/>
            <person name="Giraud S."/>
            <person name="Fleury M."/>
            <person name="Thornton C."/>
            <person name="Delhaes L."/>
            <person name="Meyer W."/>
            <person name="Papon N."/>
            <person name="Bouchara J.P."/>
        </authorList>
    </citation>
    <scope>NUCLEOTIDE SEQUENCE [LARGE SCALE GENOMIC DNA]</scope>
    <source>
        <strain evidence="3 4">IHEM 14462</strain>
    </source>
</reference>
<dbReference type="PANTHER" id="PTHR33387">
    <property type="entry name" value="RMLC-LIKE JELLY ROLL FOLD PROTEIN"/>
    <property type="match status" value="1"/>
</dbReference>
<dbReference type="KEGG" id="sapo:SAPIO_CDS8025"/>
<dbReference type="GeneID" id="27727097"/>
<comment type="caution">
    <text evidence="3">The sequence shown here is derived from an EMBL/GenBank/DDBJ whole genome shotgun (WGS) entry which is preliminary data.</text>
</comment>
<evidence type="ECO:0000313" key="4">
    <source>
        <dbReference type="Proteomes" id="UP000028545"/>
    </source>
</evidence>
<dbReference type="OMA" id="GPSYWHR"/>
<dbReference type="HOGENOM" id="CLU_088365_1_0_1"/>
<name>A0A084G0C9_PSEDA</name>
<dbReference type="InterPro" id="IPR009327">
    <property type="entry name" value="Cupin_DUF985"/>
</dbReference>
<keyword evidence="1" id="KW-0732">Signal</keyword>